<keyword evidence="1" id="KW-0597">Phosphoprotein</keyword>
<dbReference type="Gene3D" id="3.30.565.10">
    <property type="entry name" value="Histidine kinase-like ATPase, C-terminal domain"/>
    <property type="match status" value="1"/>
</dbReference>
<evidence type="ECO:0000313" key="4">
    <source>
        <dbReference type="EMBL" id="MBK1632780.1"/>
    </source>
</evidence>
<evidence type="ECO:0000259" key="3">
    <source>
        <dbReference type="PROSITE" id="PS50109"/>
    </source>
</evidence>
<accession>A0ABS1CLH7</accession>
<dbReference type="EMBL" id="NRRV01000057">
    <property type="protein sequence ID" value="MBK1632780.1"/>
    <property type="molecule type" value="Genomic_DNA"/>
</dbReference>
<evidence type="ECO:0000313" key="5">
    <source>
        <dbReference type="Proteomes" id="UP000748752"/>
    </source>
</evidence>
<name>A0ABS1CLH7_9GAMM</name>
<proteinExistence type="predicted"/>
<dbReference type="InterPro" id="IPR005467">
    <property type="entry name" value="His_kinase_dom"/>
</dbReference>
<comment type="caution">
    <text evidence="4">The sequence shown here is derived from an EMBL/GenBank/DDBJ whole genome shotgun (WGS) entry which is preliminary data.</text>
</comment>
<dbReference type="PANTHER" id="PTHR45339:SF3">
    <property type="entry name" value="HISTIDINE KINASE"/>
    <property type="match status" value="1"/>
</dbReference>
<organism evidence="4 5">
    <name type="scientific">Thiohalocapsa halophila</name>
    <dbReference type="NCBI Taxonomy" id="69359"/>
    <lineage>
        <taxon>Bacteria</taxon>
        <taxon>Pseudomonadati</taxon>
        <taxon>Pseudomonadota</taxon>
        <taxon>Gammaproteobacteria</taxon>
        <taxon>Chromatiales</taxon>
        <taxon>Chromatiaceae</taxon>
        <taxon>Thiohalocapsa</taxon>
    </lineage>
</organism>
<gene>
    <name evidence="4" type="ORF">CKO31_18915</name>
</gene>
<dbReference type="InterPro" id="IPR036890">
    <property type="entry name" value="HATPase_C_sf"/>
</dbReference>
<dbReference type="Proteomes" id="UP000748752">
    <property type="component" value="Unassembled WGS sequence"/>
</dbReference>
<keyword evidence="5" id="KW-1185">Reference proteome</keyword>
<feature type="compositionally biased region" description="Basic residues" evidence="2">
    <location>
        <begin position="104"/>
        <end position="115"/>
    </location>
</feature>
<sequence>MRLRQVLLNLVGNAIKYTERGAVRLHAETLHDADGRPRLRLCVEDTDPGIPARAQERLFQPAGPGADGPRNARLVRLCRRPCRARRHRPARPAGGRRLGDAAVRRRRARWASSRR</sequence>
<dbReference type="PROSITE" id="PS50109">
    <property type="entry name" value="HIS_KIN"/>
    <property type="match status" value="1"/>
</dbReference>
<reference evidence="4 5" key="1">
    <citation type="journal article" date="2020" name="Microorganisms">
        <title>Osmotic Adaptation and Compatible Solute Biosynthesis of Phototrophic Bacteria as Revealed from Genome Analyses.</title>
        <authorList>
            <person name="Imhoff J.F."/>
            <person name="Rahn T."/>
            <person name="Kunzel S."/>
            <person name="Keller A."/>
            <person name="Neulinger S.C."/>
        </authorList>
    </citation>
    <scope>NUCLEOTIDE SEQUENCE [LARGE SCALE GENOMIC DNA]</scope>
    <source>
        <strain evidence="4 5">DSM 6210</strain>
    </source>
</reference>
<evidence type="ECO:0000256" key="1">
    <source>
        <dbReference type="ARBA" id="ARBA00022553"/>
    </source>
</evidence>
<feature type="region of interest" description="Disordered" evidence="2">
    <location>
        <begin position="84"/>
        <end position="115"/>
    </location>
</feature>
<dbReference type="Pfam" id="PF02518">
    <property type="entry name" value="HATPase_c"/>
    <property type="match status" value="1"/>
</dbReference>
<dbReference type="SUPFAM" id="SSF55874">
    <property type="entry name" value="ATPase domain of HSP90 chaperone/DNA topoisomerase II/histidine kinase"/>
    <property type="match status" value="1"/>
</dbReference>
<dbReference type="PANTHER" id="PTHR45339">
    <property type="entry name" value="HYBRID SIGNAL TRANSDUCTION HISTIDINE KINASE J"/>
    <property type="match status" value="1"/>
</dbReference>
<feature type="domain" description="Histidine kinase" evidence="3">
    <location>
        <begin position="1"/>
        <end position="65"/>
    </location>
</feature>
<dbReference type="InterPro" id="IPR003594">
    <property type="entry name" value="HATPase_dom"/>
</dbReference>
<protein>
    <recommendedName>
        <fullName evidence="3">Histidine kinase domain-containing protein</fullName>
    </recommendedName>
</protein>
<evidence type="ECO:0000256" key="2">
    <source>
        <dbReference type="SAM" id="MobiDB-lite"/>
    </source>
</evidence>